<dbReference type="PANTHER" id="PTHR39321:SF3">
    <property type="entry name" value="PHOSPHOPANTETHEINE ADENYLYLTRANSFERASE"/>
    <property type="match status" value="1"/>
</dbReference>
<dbReference type="NCBIfam" id="TIGR00482">
    <property type="entry name" value="nicotinate (nicotinamide) nucleotide adenylyltransferase"/>
    <property type="match status" value="1"/>
</dbReference>
<dbReference type="NCBIfam" id="NF000840">
    <property type="entry name" value="PRK00071.1-3"/>
    <property type="match status" value="1"/>
</dbReference>
<dbReference type="NCBIfam" id="TIGR00125">
    <property type="entry name" value="cyt_tran_rel"/>
    <property type="match status" value="1"/>
</dbReference>
<dbReference type="NCBIfam" id="NF000841">
    <property type="entry name" value="PRK00071.1-4"/>
    <property type="match status" value="1"/>
</dbReference>
<evidence type="ECO:0000256" key="5">
    <source>
        <dbReference type="ARBA" id="ARBA00022695"/>
    </source>
</evidence>
<evidence type="ECO:0000256" key="2">
    <source>
        <dbReference type="ARBA" id="ARBA00005019"/>
    </source>
</evidence>
<dbReference type="OrthoDB" id="5295945at2"/>
<comment type="similarity">
    <text evidence="10">Belongs to the NadD family.</text>
</comment>
<dbReference type="InterPro" id="IPR004821">
    <property type="entry name" value="Cyt_trans-like"/>
</dbReference>
<dbReference type="PANTHER" id="PTHR39321">
    <property type="entry name" value="NICOTINATE-NUCLEOTIDE ADENYLYLTRANSFERASE-RELATED"/>
    <property type="match status" value="1"/>
</dbReference>
<proteinExistence type="inferred from homology"/>
<gene>
    <name evidence="10" type="primary">nadD</name>
    <name evidence="12" type="ORF">E5161_06300</name>
</gene>
<keyword evidence="3 10" id="KW-0662">Pyridine nucleotide biosynthesis</keyword>
<dbReference type="Gene3D" id="3.40.50.620">
    <property type="entry name" value="HUPs"/>
    <property type="match status" value="1"/>
</dbReference>
<comment type="caution">
    <text evidence="12">The sequence shown here is derived from an EMBL/GenBank/DDBJ whole genome shotgun (WGS) entry which is preliminary data.</text>
</comment>
<protein>
    <recommendedName>
        <fullName evidence="10">Probable nicotinate-nucleotide adenylyltransferase</fullName>
        <ecNumber evidence="10">2.7.7.18</ecNumber>
    </recommendedName>
    <alternativeName>
        <fullName evidence="10">Deamido-NAD(+) diphosphorylase</fullName>
    </alternativeName>
    <alternativeName>
        <fullName evidence="10">Deamido-NAD(+) pyrophosphorylase</fullName>
    </alternativeName>
    <alternativeName>
        <fullName evidence="10">Nicotinate mononucleotide adenylyltransferase</fullName>
        <shortName evidence="10">NaMN adenylyltransferase</shortName>
    </alternativeName>
</protein>
<evidence type="ECO:0000256" key="8">
    <source>
        <dbReference type="ARBA" id="ARBA00023027"/>
    </source>
</evidence>
<keyword evidence="7 10" id="KW-0067">ATP-binding</keyword>
<dbReference type="AlphaFoldDB" id="A0A4U0FF81"/>
<dbReference type="SUPFAM" id="SSF52374">
    <property type="entry name" value="Nucleotidylyl transferase"/>
    <property type="match status" value="1"/>
</dbReference>
<dbReference type="Pfam" id="PF01467">
    <property type="entry name" value="CTP_transf_like"/>
    <property type="match status" value="1"/>
</dbReference>
<dbReference type="GO" id="GO:0004515">
    <property type="term" value="F:nicotinate-nucleotide adenylyltransferase activity"/>
    <property type="evidence" value="ECO:0007669"/>
    <property type="project" value="UniProtKB-UniRule"/>
</dbReference>
<keyword evidence="5 10" id="KW-0548">Nucleotidyltransferase</keyword>
<dbReference type="InterPro" id="IPR005248">
    <property type="entry name" value="NadD/NMNAT"/>
</dbReference>
<keyword evidence="8 10" id="KW-0520">NAD</keyword>
<evidence type="ECO:0000256" key="1">
    <source>
        <dbReference type="ARBA" id="ARBA00002324"/>
    </source>
</evidence>
<name>A0A4U0FF81_9BACL</name>
<dbReference type="UniPathway" id="UPA00253">
    <property type="reaction ID" value="UER00332"/>
</dbReference>
<dbReference type="RefSeq" id="WP_136776850.1">
    <property type="nucleotide sequence ID" value="NZ_SUPK01000002.1"/>
</dbReference>
<keyword evidence="4 10" id="KW-0808">Transferase</keyword>
<dbReference type="GO" id="GO:0005524">
    <property type="term" value="F:ATP binding"/>
    <property type="evidence" value="ECO:0007669"/>
    <property type="project" value="UniProtKB-KW"/>
</dbReference>
<evidence type="ECO:0000256" key="9">
    <source>
        <dbReference type="ARBA" id="ARBA00048721"/>
    </source>
</evidence>
<evidence type="ECO:0000256" key="3">
    <source>
        <dbReference type="ARBA" id="ARBA00022642"/>
    </source>
</evidence>
<accession>A0A4U0FF81</accession>
<comment type="function">
    <text evidence="1 10">Catalyzes the reversible adenylation of nicotinate mononucleotide (NaMN) to nicotinic acid adenine dinucleotide (NaAD).</text>
</comment>
<evidence type="ECO:0000256" key="4">
    <source>
        <dbReference type="ARBA" id="ARBA00022679"/>
    </source>
</evidence>
<keyword evidence="13" id="KW-1185">Reference proteome</keyword>
<dbReference type="EMBL" id="SUPK01000002">
    <property type="protein sequence ID" value="TJY43488.1"/>
    <property type="molecule type" value="Genomic_DNA"/>
</dbReference>
<sequence>MRRTGLMGGTFDPIHFGHLIAAEAARDAAGLEEVWFIPTFVPPHKGEPGTDAETRCRMLEAALSDSPHFRVERIELTRQGVSYTIDTVTALRERHPDRSFYWIVGSDMVMDLPNWRRPEEVAEQVTFIGLERPGQSIEDRDLPDYIRRKLVRASMPLIGISSTEIRRRLRERRSVRFMVPDSVYEFIRRNHLYES</sequence>
<comment type="pathway">
    <text evidence="2 10">Cofactor biosynthesis; NAD(+) biosynthesis; deamido-NAD(+) from nicotinate D-ribonucleotide: step 1/1.</text>
</comment>
<dbReference type="CDD" id="cd02165">
    <property type="entry name" value="NMNAT"/>
    <property type="match status" value="1"/>
</dbReference>
<evidence type="ECO:0000256" key="6">
    <source>
        <dbReference type="ARBA" id="ARBA00022741"/>
    </source>
</evidence>
<comment type="catalytic activity">
    <reaction evidence="9 10">
        <text>nicotinate beta-D-ribonucleotide + ATP + H(+) = deamido-NAD(+) + diphosphate</text>
        <dbReference type="Rhea" id="RHEA:22860"/>
        <dbReference type="ChEBI" id="CHEBI:15378"/>
        <dbReference type="ChEBI" id="CHEBI:30616"/>
        <dbReference type="ChEBI" id="CHEBI:33019"/>
        <dbReference type="ChEBI" id="CHEBI:57502"/>
        <dbReference type="ChEBI" id="CHEBI:58437"/>
        <dbReference type="EC" id="2.7.7.18"/>
    </reaction>
</comment>
<feature type="domain" description="Cytidyltransferase-like" evidence="11">
    <location>
        <begin position="6"/>
        <end position="168"/>
    </location>
</feature>
<dbReference type="InterPro" id="IPR014729">
    <property type="entry name" value="Rossmann-like_a/b/a_fold"/>
</dbReference>
<evidence type="ECO:0000256" key="7">
    <source>
        <dbReference type="ARBA" id="ARBA00022840"/>
    </source>
</evidence>
<evidence type="ECO:0000256" key="10">
    <source>
        <dbReference type="HAMAP-Rule" id="MF_00244"/>
    </source>
</evidence>
<dbReference type="EC" id="2.7.7.18" evidence="10"/>
<evidence type="ECO:0000259" key="11">
    <source>
        <dbReference type="Pfam" id="PF01467"/>
    </source>
</evidence>
<evidence type="ECO:0000313" key="13">
    <source>
        <dbReference type="Proteomes" id="UP000309673"/>
    </source>
</evidence>
<evidence type="ECO:0000313" key="12">
    <source>
        <dbReference type="EMBL" id="TJY43488.1"/>
    </source>
</evidence>
<dbReference type="Proteomes" id="UP000309673">
    <property type="component" value="Unassembled WGS sequence"/>
</dbReference>
<reference evidence="12 13" key="1">
    <citation type="submission" date="2019-04" db="EMBL/GenBank/DDBJ databases">
        <title>Cohnella sp. nov., isolated from soil.</title>
        <authorList>
            <person name="Kim W."/>
        </authorList>
    </citation>
    <scope>NUCLEOTIDE SEQUENCE [LARGE SCALE GENOMIC DNA]</scope>
    <source>
        <strain evidence="12 13">CAU 1483</strain>
    </source>
</reference>
<dbReference type="GO" id="GO:0009435">
    <property type="term" value="P:NAD+ biosynthetic process"/>
    <property type="evidence" value="ECO:0007669"/>
    <property type="project" value="UniProtKB-UniRule"/>
</dbReference>
<organism evidence="12 13">
    <name type="scientific">Cohnella pontilimi</name>
    <dbReference type="NCBI Taxonomy" id="2564100"/>
    <lineage>
        <taxon>Bacteria</taxon>
        <taxon>Bacillati</taxon>
        <taxon>Bacillota</taxon>
        <taxon>Bacilli</taxon>
        <taxon>Bacillales</taxon>
        <taxon>Paenibacillaceae</taxon>
        <taxon>Cohnella</taxon>
    </lineage>
</organism>
<keyword evidence="6 10" id="KW-0547">Nucleotide-binding</keyword>
<dbReference type="HAMAP" id="MF_00244">
    <property type="entry name" value="NaMN_adenylyltr"/>
    <property type="match status" value="1"/>
</dbReference>